<dbReference type="Pfam" id="PF26486">
    <property type="entry name" value="DUF8157"/>
    <property type="match status" value="1"/>
</dbReference>
<evidence type="ECO:0000259" key="2">
    <source>
        <dbReference type="Pfam" id="PF26486"/>
    </source>
</evidence>
<evidence type="ECO:0000259" key="1">
    <source>
        <dbReference type="Pfam" id="PF08242"/>
    </source>
</evidence>
<dbReference type="Pfam" id="PF26487">
    <property type="entry name" value="DUF8157_C"/>
    <property type="match status" value="1"/>
</dbReference>
<dbReference type="AlphaFoldDB" id="A0ABD5Q418"/>
<evidence type="ECO:0000313" key="4">
    <source>
        <dbReference type="EMBL" id="MFC4825207.1"/>
    </source>
</evidence>
<dbReference type="Pfam" id="PF08242">
    <property type="entry name" value="Methyltransf_12"/>
    <property type="match status" value="1"/>
</dbReference>
<dbReference type="PANTHER" id="PTHR13184">
    <property type="entry name" value="37S RIBOSOMAL PROTEIN S22"/>
    <property type="match status" value="1"/>
</dbReference>
<dbReference type="InterPro" id="IPR052571">
    <property type="entry name" value="Mt_RNA_Methyltransferase"/>
</dbReference>
<gene>
    <name evidence="4" type="ORF">ACFO9K_13165</name>
</gene>
<dbReference type="InterPro" id="IPR058959">
    <property type="entry name" value="DUF8157_C"/>
</dbReference>
<comment type="caution">
    <text evidence="4">The sequence shown here is derived from an EMBL/GenBank/DDBJ whole genome shotgun (WGS) entry which is preliminary data.</text>
</comment>
<proteinExistence type="predicted"/>
<dbReference type="SUPFAM" id="SSF53335">
    <property type="entry name" value="S-adenosyl-L-methionine-dependent methyltransferases"/>
    <property type="match status" value="1"/>
</dbReference>
<reference evidence="4 5" key="1">
    <citation type="journal article" date="2019" name="Int. J. Syst. Evol. Microbiol.">
        <title>The Global Catalogue of Microorganisms (GCM) 10K type strain sequencing project: providing services to taxonomists for standard genome sequencing and annotation.</title>
        <authorList>
            <consortium name="The Broad Institute Genomics Platform"/>
            <consortium name="The Broad Institute Genome Sequencing Center for Infectious Disease"/>
            <person name="Wu L."/>
            <person name="Ma J."/>
        </authorList>
    </citation>
    <scope>NUCLEOTIDE SEQUENCE [LARGE SCALE GENOMIC DNA]</scope>
    <source>
        <strain evidence="4 5">XZYJ18</strain>
    </source>
</reference>
<dbReference type="EMBL" id="JBHSHT010000002">
    <property type="protein sequence ID" value="MFC4825207.1"/>
    <property type="molecule type" value="Genomic_DNA"/>
</dbReference>
<feature type="domain" description="DUF8157" evidence="3">
    <location>
        <begin position="376"/>
        <end position="469"/>
    </location>
</feature>
<dbReference type="GeneID" id="73044081"/>
<dbReference type="RefSeq" id="WP_254269098.1">
    <property type="nucleotide sequence ID" value="NZ_CP100400.1"/>
</dbReference>
<sequence length="471" mass="52604">MNDELRQKVRENAKYLRNVRPIDPDEIAEYIDSQPHPGVVRQTLREEAASLGLVERDDATFVPVEEGSVAPTFRGVEAFPPEYGRALENLLVERFGPDWQTGESGDRLREAIRRLKEDYFRNNPVEYDETAALGYAIYHLPDNYAVVQYVLHELAEAGLVGRHLRILDVGAGVGGPALGIADYLPEDALVEYDAVEPSDAAADVFDRLVAETGRNVHPQLRRETAEEFELEDGREYDLILFANVLNELDDPEAVVRRYLDFLADDGAVLAIEPADRETSIGLRRVERAVAGDARAAAVFSPTLRLWSDERPTDRGWSFDVQPDLDVPAFQRKLDEAGGASGEFVNADVQFSYSILRPDGRRKAEFTASTDDVAKMAQMERHVTERIDLVAVKLSHSLAEGDRNPLFKVSDGSESEDHFAVLTRETSLNADLASADYGDLLAFEQVLVLWNDDEDAYNLVVDEETVVDRIPV</sequence>
<dbReference type="InterPro" id="IPR058470">
    <property type="entry name" value="DUF8157_N"/>
</dbReference>
<dbReference type="InterPro" id="IPR013217">
    <property type="entry name" value="Methyltransf_12"/>
</dbReference>
<dbReference type="InterPro" id="IPR029063">
    <property type="entry name" value="SAM-dependent_MTases_sf"/>
</dbReference>
<accession>A0ABD5Q418</accession>
<protein>
    <submittedName>
        <fullName evidence="4">Small ribosomal subunit Rsm22 family protein</fullName>
    </submittedName>
</protein>
<dbReference type="PANTHER" id="PTHR13184:SF5">
    <property type="entry name" value="METHYLTRANSFERASE-LIKE PROTEIN 17, MITOCHONDRIAL"/>
    <property type="match status" value="1"/>
</dbReference>
<name>A0ABD5Q418_9EURY</name>
<feature type="domain" description="DUF8157" evidence="2">
    <location>
        <begin position="6"/>
        <end position="57"/>
    </location>
</feature>
<evidence type="ECO:0000259" key="3">
    <source>
        <dbReference type="Pfam" id="PF26487"/>
    </source>
</evidence>
<dbReference type="Gene3D" id="3.40.50.150">
    <property type="entry name" value="Vaccinia Virus protein VP39"/>
    <property type="match status" value="1"/>
</dbReference>
<dbReference type="CDD" id="cd02440">
    <property type="entry name" value="AdoMet_MTases"/>
    <property type="match status" value="1"/>
</dbReference>
<keyword evidence="5" id="KW-1185">Reference proteome</keyword>
<dbReference type="Proteomes" id="UP001595945">
    <property type="component" value="Unassembled WGS sequence"/>
</dbReference>
<feature type="domain" description="Methyltransferase type 12" evidence="1">
    <location>
        <begin position="167"/>
        <end position="267"/>
    </location>
</feature>
<evidence type="ECO:0000313" key="5">
    <source>
        <dbReference type="Proteomes" id="UP001595945"/>
    </source>
</evidence>
<organism evidence="4 5">
    <name type="scientific">Halorussus aquaticus</name>
    <dbReference type="NCBI Taxonomy" id="2953748"/>
    <lineage>
        <taxon>Archaea</taxon>
        <taxon>Methanobacteriati</taxon>
        <taxon>Methanobacteriota</taxon>
        <taxon>Stenosarchaea group</taxon>
        <taxon>Halobacteria</taxon>
        <taxon>Halobacteriales</taxon>
        <taxon>Haladaptataceae</taxon>
        <taxon>Halorussus</taxon>
    </lineage>
</organism>